<gene>
    <name evidence="3" type="ORF">FHS79_000751</name>
</gene>
<dbReference type="RefSeq" id="WP_184195570.1">
    <property type="nucleotide sequence ID" value="NZ_JACIIV010000004.1"/>
</dbReference>
<dbReference type="EMBL" id="JACIIV010000004">
    <property type="protein sequence ID" value="MBB6226594.1"/>
    <property type="molecule type" value="Genomic_DNA"/>
</dbReference>
<keyword evidence="4" id="KW-1185">Reference proteome</keyword>
<protein>
    <submittedName>
        <fullName evidence="3">Pilus assembly protein CpaB</fullName>
    </submittedName>
</protein>
<dbReference type="SMART" id="SM00858">
    <property type="entry name" value="SAF"/>
    <property type="match status" value="1"/>
</dbReference>
<dbReference type="AlphaFoldDB" id="A0A841L1X9"/>
<dbReference type="CDD" id="cd11614">
    <property type="entry name" value="SAF_CpaB_FlgA_like"/>
    <property type="match status" value="1"/>
</dbReference>
<proteinExistence type="predicted"/>
<dbReference type="NCBIfam" id="TIGR03177">
    <property type="entry name" value="pilus_cpaB"/>
    <property type="match status" value="1"/>
</dbReference>
<dbReference type="InterPro" id="IPR013974">
    <property type="entry name" value="SAF"/>
</dbReference>
<comment type="caution">
    <text evidence="3">The sequence shown here is derived from an EMBL/GenBank/DDBJ whole genome shotgun (WGS) entry which is preliminary data.</text>
</comment>
<accession>A0A841L1X9</accession>
<dbReference type="Proteomes" id="UP000538147">
    <property type="component" value="Unassembled WGS sequence"/>
</dbReference>
<sequence>MRKSSIYMLVAAIALGLFAVFLARTMLGRSAQVASAPGEVATVQVVVAAAPIGFGEKVTLEKLKLVRFPSASLPAGTYSRVSDVVDEGQRVAVRALDPNELITERTISGQGGRLSVSPLFGETMRAVSLPVSEVSGAGGFLVPGDRVDVFVTHSGSDDELPRADLLVQGARVLAIGQRADAGDTTPQISKSLTVEVTPVQAQKIALAQNVGTLSVALRNLADESRVQLATTQLFDLTDGMPSRILRKAAQRSAEPAAASASPAPRAGPIIPPGPQVEVFRGGKGGTSTTSYGVPRG</sequence>
<dbReference type="InterPro" id="IPR017592">
    <property type="entry name" value="Pilus_assmbl_Flp-typ_CpaB"/>
</dbReference>
<name>A0A841L1X9_9SPHN</name>
<dbReference type="Gene3D" id="3.90.1210.10">
    <property type="entry name" value="Antifreeze-like/N-acetylneuraminic acid synthase C-terminal domain"/>
    <property type="match status" value="1"/>
</dbReference>
<dbReference type="InterPro" id="IPR031571">
    <property type="entry name" value="RcpC_dom"/>
</dbReference>
<reference evidence="3 4" key="1">
    <citation type="submission" date="2020-08" db="EMBL/GenBank/DDBJ databases">
        <title>Genomic Encyclopedia of Type Strains, Phase IV (KMG-IV): sequencing the most valuable type-strain genomes for metagenomic binning, comparative biology and taxonomic classification.</title>
        <authorList>
            <person name="Goeker M."/>
        </authorList>
    </citation>
    <scope>NUCLEOTIDE SEQUENCE [LARGE SCALE GENOMIC DNA]</scope>
    <source>
        <strain evidence="3 4">DSM 102189</strain>
    </source>
</reference>
<evidence type="ECO:0000313" key="3">
    <source>
        <dbReference type="EMBL" id="MBB6226594.1"/>
    </source>
</evidence>
<feature type="domain" description="SAF" evidence="2">
    <location>
        <begin position="43"/>
        <end position="108"/>
    </location>
</feature>
<feature type="region of interest" description="Disordered" evidence="1">
    <location>
        <begin position="247"/>
        <end position="296"/>
    </location>
</feature>
<evidence type="ECO:0000259" key="2">
    <source>
        <dbReference type="SMART" id="SM00858"/>
    </source>
</evidence>
<evidence type="ECO:0000313" key="4">
    <source>
        <dbReference type="Proteomes" id="UP000538147"/>
    </source>
</evidence>
<dbReference type="Pfam" id="PF16976">
    <property type="entry name" value="RcpC"/>
    <property type="match status" value="1"/>
</dbReference>
<organism evidence="3 4">
    <name type="scientific">Polymorphobacter multimanifer</name>
    <dbReference type="NCBI Taxonomy" id="1070431"/>
    <lineage>
        <taxon>Bacteria</taxon>
        <taxon>Pseudomonadati</taxon>
        <taxon>Pseudomonadota</taxon>
        <taxon>Alphaproteobacteria</taxon>
        <taxon>Sphingomonadales</taxon>
        <taxon>Sphingosinicellaceae</taxon>
        <taxon>Polymorphobacter</taxon>
    </lineage>
</organism>
<feature type="compositionally biased region" description="Low complexity" evidence="1">
    <location>
        <begin position="250"/>
        <end position="268"/>
    </location>
</feature>
<evidence type="ECO:0000256" key="1">
    <source>
        <dbReference type="SAM" id="MobiDB-lite"/>
    </source>
</evidence>
<feature type="compositionally biased region" description="Low complexity" evidence="1">
    <location>
        <begin position="286"/>
        <end position="296"/>
    </location>
</feature>